<dbReference type="FunFam" id="3.20.10.10:FF:000002">
    <property type="entry name" value="D-alanine aminotransferase"/>
    <property type="match status" value="1"/>
</dbReference>
<dbReference type="AlphaFoldDB" id="A0A3N9U7Q7"/>
<proteinExistence type="inferred from homology"/>
<protein>
    <recommendedName>
        <fullName evidence="11 12">Aminodeoxychorismate lyase</fullName>
        <ecNumber evidence="8 12">4.1.3.38</ecNumber>
    </recommendedName>
</protein>
<dbReference type="GO" id="GO:0030170">
    <property type="term" value="F:pyridoxal phosphate binding"/>
    <property type="evidence" value="ECO:0007669"/>
    <property type="project" value="InterPro"/>
</dbReference>
<reference evidence="15 16" key="1">
    <citation type="submission" date="2018-11" db="EMBL/GenBank/DDBJ databases">
        <title>Vibrio LJC006 sp. nov., isolated from seawater during the bloom of the enteromorpha.</title>
        <authorList>
            <person name="Liang J."/>
        </authorList>
    </citation>
    <scope>NUCLEOTIDE SEQUENCE [LARGE SCALE GENOMIC DNA]</scope>
    <source>
        <strain evidence="15 16">LJC006</strain>
    </source>
</reference>
<evidence type="ECO:0000256" key="9">
    <source>
        <dbReference type="ARBA" id="ARBA00049529"/>
    </source>
</evidence>
<sequence length="267" mass="29943">MFWINGQLAESVSTSDRSFQYGDGCFSTILTRNGYPQLWDYHLKRLQSSLTRLAITPPDWKQVLTWISDIALPDDKAGVKLHISRGKGGRGYSPKGISQPSVTLSRFLYPEHYGDWQQNGIDLIVCDTRLGINPLLAGMKHNNRLEQVLIKNELEQKQATDGVVLDISGHVIEASMANIFWVSDDTLYTPQLHQSGVAGVMRHKILELSSQHSLRVVESSYVLDDLFAAKEVFICNALLGIAPVKAIENQKFTIGKTTKYLQKRVLT</sequence>
<comment type="pathway">
    <text evidence="7">Cofactor biosynthesis; tetrahydrofolate biosynthesis; 4-aminobenzoate from chorismate: step 2/2.</text>
</comment>
<dbReference type="Proteomes" id="UP000281112">
    <property type="component" value="Unassembled WGS sequence"/>
</dbReference>
<dbReference type="InterPro" id="IPR036038">
    <property type="entry name" value="Aminotransferase-like"/>
</dbReference>
<accession>A0A3N9U7Q7</accession>
<gene>
    <name evidence="15" type="ORF">EES38_06420</name>
</gene>
<name>A0A3N9U7Q7_9VIBR</name>
<dbReference type="GO" id="GO:0005829">
    <property type="term" value="C:cytosol"/>
    <property type="evidence" value="ECO:0007669"/>
    <property type="project" value="TreeGrafter"/>
</dbReference>
<dbReference type="SUPFAM" id="SSF56752">
    <property type="entry name" value="D-aminoacid aminotransferase-like PLP-dependent enzymes"/>
    <property type="match status" value="1"/>
</dbReference>
<evidence type="ECO:0000256" key="1">
    <source>
        <dbReference type="ARBA" id="ARBA00001933"/>
    </source>
</evidence>
<comment type="cofactor">
    <cofactor evidence="1 14">
        <name>pyridoxal 5'-phosphate</name>
        <dbReference type="ChEBI" id="CHEBI:597326"/>
    </cofactor>
</comment>
<dbReference type="GO" id="GO:0046656">
    <property type="term" value="P:folic acid biosynthetic process"/>
    <property type="evidence" value="ECO:0007669"/>
    <property type="project" value="UniProtKB-KW"/>
</dbReference>
<evidence type="ECO:0000256" key="12">
    <source>
        <dbReference type="NCBIfam" id="TIGR03461"/>
    </source>
</evidence>
<evidence type="ECO:0000256" key="14">
    <source>
        <dbReference type="RuleBase" id="RU004516"/>
    </source>
</evidence>
<dbReference type="InterPro" id="IPR017824">
    <property type="entry name" value="Aminodeoxychorismate_lyase_IV"/>
</dbReference>
<dbReference type="EMBL" id="RJVQ01000002">
    <property type="protein sequence ID" value="RQW64216.1"/>
    <property type="molecule type" value="Genomic_DNA"/>
</dbReference>
<evidence type="ECO:0000256" key="8">
    <source>
        <dbReference type="ARBA" id="ARBA00035676"/>
    </source>
</evidence>
<keyword evidence="4 14" id="KW-0663">Pyridoxal phosphate</keyword>
<comment type="function">
    <text evidence="10">Involved in the biosynthesis of p-aminobenzoate (PABA), a precursor of tetrahydrofolate. Converts 4-amino-4-deoxychorismate into 4-aminobenzoate (PABA) and pyruvate.</text>
</comment>
<dbReference type="InterPro" id="IPR001544">
    <property type="entry name" value="Aminotrans_IV"/>
</dbReference>
<dbReference type="PROSITE" id="PS00770">
    <property type="entry name" value="AA_TRANSFER_CLASS_4"/>
    <property type="match status" value="1"/>
</dbReference>
<keyword evidence="6 15" id="KW-0456">Lyase</keyword>
<dbReference type="Gene3D" id="3.20.10.10">
    <property type="entry name" value="D-amino Acid Aminotransferase, subunit A, domain 2"/>
    <property type="match status" value="1"/>
</dbReference>
<dbReference type="InterPro" id="IPR050571">
    <property type="entry name" value="Class-IV_PLP-Dep_Aminotrnsfr"/>
</dbReference>
<dbReference type="NCBIfam" id="TIGR03461">
    <property type="entry name" value="pabC_Proteo"/>
    <property type="match status" value="1"/>
</dbReference>
<comment type="subunit">
    <text evidence="3">Homodimer.</text>
</comment>
<evidence type="ECO:0000256" key="10">
    <source>
        <dbReference type="ARBA" id="ARBA00054027"/>
    </source>
</evidence>
<dbReference type="NCBIfam" id="NF004761">
    <property type="entry name" value="PRK06092.1"/>
    <property type="match status" value="1"/>
</dbReference>
<evidence type="ECO:0000256" key="2">
    <source>
        <dbReference type="ARBA" id="ARBA00009320"/>
    </source>
</evidence>
<dbReference type="PANTHER" id="PTHR42743">
    <property type="entry name" value="AMINO-ACID AMINOTRANSFERASE"/>
    <property type="match status" value="1"/>
</dbReference>
<dbReference type="EC" id="4.1.3.38" evidence="8 12"/>
<dbReference type="PANTHER" id="PTHR42743:SF2">
    <property type="entry name" value="AMINODEOXYCHORISMATE LYASE"/>
    <property type="match status" value="1"/>
</dbReference>
<comment type="caution">
    <text evidence="15">The sequence shown here is derived from an EMBL/GenBank/DDBJ whole genome shotgun (WGS) entry which is preliminary data.</text>
</comment>
<evidence type="ECO:0000256" key="13">
    <source>
        <dbReference type="RuleBase" id="RU004106"/>
    </source>
</evidence>
<dbReference type="OrthoDB" id="9805628at2"/>
<keyword evidence="16" id="KW-1185">Reference proteome</keyword>
<comment type="catalytic activity">
    <reaction evidence="9">
        <text>4-amino-4-deoxychorismate = 4-aminobenzoate + pyruvate + H(+)</text>
        <dbReference type="Rhea" id="RHEA:16201"/>
        <dbReference type="ChEBI" id="CHEBI:15361"/>
        <dbReference type="ChEBI" id="CHEBI:15378"/>
        <dbReference type="ChEBI" id="CHEBI:17836"/>
        <dbReference type="ChEBI" id="CHEBI:58406"/>
        <dbReference type="EC" id="4.1.3.38"/>
    </reaction>
</comment>
<evidence type="ECO:0000256" key="7">
    <source>
        <dbReference type="ARBA" id="ARBA00035633"/>
    </source>
</evidence>
<dbReference type="RefSeq" id="WP_124936336.1">
    <property type="nucleotide sequence ID" value="NZ_RJVQ01000002.1"/>
</dbReference>
<dbReference type="InterPro" id="IPR043131">
    <property type="entry name" value="BCAT-like_N"/>
</dbReference>
<evidence type="ECO:0000256" key="3">
    <source>
        <dbReference type="ARBA" id="ARBA00011738"/>
    </source>
</evidence>
<dbReference type="InterPro" id="IPR018300">
    <property type="entry name" value="Aminotrans_IV_CS"/>
</dbReference>
<organism evidence="15 16">
    <name type="scientific">Vibrio viridaestus</name>
    <dbReference type="NCBI Taxonomy" id="2487322"/>
    <lineage>
        <taxon>Bacteria</taxon>
        <taxon>Pseudomonadati</taxon>
        <taxon>Pseudomonadota</taxon>
        <taxon>Gammaproteobacteria</taxon>
        <taxon>Vibrionales</taxon>
        <taxon>Vibrionaceae</taxon>
        <taxon>Vibrio</taxon>
    </lineage>
</organism>
<dbReference type="Gene3D" id="3.30.470.10">
    <property type="match status" value="1"/>
</dbReference>
<evidence type="ECO:0000256" key="5">
    <source>
        <dbReference type="ARBA" id="ARBA00022909"/>
    </source>
</evidence>
<evidence type="ECO:0000256" key="11">
    <source>
        <dbReference type="ARBA" id="ARBA00069174"/>
    </source>
</evidence>
<dbReference type="GO" id="GO:0008153">
    <property type="term" value="P:4-aminobenzoate biosynthetic process"/>
    <property type="evidence" value="ECO:0007669"/>
    <property type="project" value="UniProtKB-UniRule"/>
</dbReference>
<evidence type="ECO:0000256" key="4">
    <source>
        <dbReference type="ARBA" id="ARBA00022898"/>
    </source>
</evidence>
<dbReference type="InterPro" id="IPR043132">
    <property type="entry name" value="BCAT-like_C"/>
</dbReference>
<evidence type="ECO:0000313" key="15">
    <source>
        <dbReference type="EMBL" id="RQW64216.1"/>
    </source>
</evidence>
<dbReference type="CDD" id="cd01559">
    <property type="entry name" value="ADCL_like"/>
    <property type="match status" value="1"/>
</dbReference>
<keyword evidence="5" id="KW-0289">Folate biosynthesis</keyword>
<evidence type="ECO:0000313" key="16">
    <source>
        <dbReference type="Proteomes" id="UP000281112"/>
    </source>
</evidence>
<dbReference type="GO" id="GO:0008696">
    <property type="term" value="F:4-amino-4-deoxychorismate lyase activity"/>
    <property type="evidence" value="ECO:0007669"/>
    <property type="project" value="UniProtKB-UniRule"/>
</dbReference>
<dbReference type="Pfam" id="PF01063">
    <property type="entry name" value="Aminotran_4"/>
    <property type="match status" value="1"/>
</dbReference>
<evidence type="ECO:0000256" key="6">
    <source>
        <dbReference type="ARBA" id="ARBA00023239"/>
    </source>
</evidence>
<comment type="similarity">
    <text evidence="2 13">Belongs to the class-IV pyridoxal-phosphate-dependent aminotransferase family.</text>
</comment>